<proteinExistence type="predicted"/>
<accession>A0ABP9K230</accession>
<comment type="caution">
    <text evidence="1">The sequence shown here is derived from an EMBL/GenBank/DDBJ whole genome shotgun (WGS) entry which is preliminary data.</text>
</comment>
<evidence type="ECO:0000313" key="2">
    <source>
        <dbReference type="Proteomes" id="UP001500518"/>
    </source>
</evidence>
<keyword evidence="2" id="KW-1185">Reference proteome</keyword>
<dbReference type="Proteomes" id="UP001500518">
    <property type="component" value="Unassembled WGS sequence"/>
</dbReference>
<dbReference type="EMBL" id="BAABHV010000008">
    <property type="protein sequence ID" value="GAA5049705.1"/>
    <property type="molecule type" value="Genomic_DNA"/>
</dbReference>
<organism evidence="1 2">
    <name type="scientific">Erythrobacter westpacificensis</name>
    <dbReference type="NCBI Taxonomy" id="1055231"/>
    <lineage>
        <taxon>Bacteria</taxon>
        <taxon>Pseudomonadati</taxon>
        <taxon>Pseudomonadota</taxon>
        <taxon>Alphaproteobacteria</taxon>
        <taxon>Sphingomonadales</taxon>
        <taxon>Erythrobacteraceae</taxon>
        <taxon>Erythrobacter/Porphyrobacter group</taxon>
        <taxon>Erythrobacter</taxon>
    </lineage>
</organism>
<name>A0ABP9K230_9SPHN</name>
<reference evidence="2" key="1">
    <citation type="journal article" date="2019" name="Int. J. Syst. Evol. Microbiol.">
        <title>The Global Catalogue of Microorganisms (GCM) 10K type strain sequencing project: providing services to taxonomists for standard genome sequencing and annotation.</title>
        <authorList>
            <consortium name="The Broad Institute Genomics Platform"/>
            <consortium name="The Broad Institute Genome Sequencing Center for Infectious Disease"/>
            <person name="Wu L."/>
            <person name="Ma J."/>
        </authorList>
    </citation>
    <scope>NUCLEOTIDE SEQUENCE [LARGE SCALE GENOMIC DNA]</scope>
    <source>
        <strain evidence="2">JCM 18014</strain>
    </source>
</reference>
<protein>
    <submittedName>
        <fullName evidence="1">Uncharacterized protein</fullName>
    </submittedName>
</protein>
<evidence type="ECO:0000313" key="1">
    <source>
        <dbReference type="EMBL" id="GAA5049705.1"/>
    </source>
</evidence>
<sequence>MPNVLTTDTKFDQAMIDCGVRDAQSRSLEILRRDGLRHWENSYEGEEAREDLGFSLATNRKLSGDPDPDDVPRGYDLELRSYATRDYVYAVVSRWASWYYQVQISPRRVRACWGEYRRFQRET</sequence>
<gene>
    <name evidence="1" type="ORF">GCM10023208_08090</name>
</gene>